<reference evidence="9 10" key="1">
    <citation type="submission" date="2015-11" db="EMBL/GenBank/DDBJ databases">
        <title>Genomic analysis of 38 Legionella species identifies large and diverse effector repertoires.</title>
        <authorList>
            <person name="Burstein D."/>
            <person name="Amaro F."/>
            <person name="Zusman T."/>
            <person name="Lifshitz Z."/>
            <person name="Cohen O."/>
            <person name="Gilbert J.A."/>
            <person name="Pupko T."/>
            <person name="Shuman H.A."/>
            <person name="Segal G."/>
        </authorList>
    </citation>
    <scope>NUCLEOTIDE SEQUENCE [LARGE SCALE GENOMIC DNA]</scope>
    <source>
        <strain evidence="9 10">ATCC 700990</strain>
    </source>
</reference>
<evidence type="ECO:0000259" key="8">
    <source>
        <dbReference type="PROSITE" id="PS50850"/>
    </source>
</evidence>
<feature type="transmembrane region" description="Helical" evidence="7">
    <location>
        <begin position="96"/>
        <end position="115"/>
    </location>
</feature>
<evidence type="ECO:0000256" key="3">
    <source>
        <dbReference type="ARBA" id="ARBA00022475"/>
    </source>
</evidence>
<comment type="caution">
    <text evidence="9">The sequence shown here is derived from an EMBL/GenBank/DDBJ whole genome shotgun (WGS) entry which is preliminary data.</text>
</comment>
<dbReference type="STRING" id="1212489.Ldro_1114"/>
<keyword evidence="6 7" id="KW-0472">Membrane</keyword>
<gene>
    <name evidence="9" type="ORF">Ldro_1114</name>
</gene>
<feature type="transmembrane region" description="Helical" evidence="7">
    <location>
        <begin position="450"/>
        <end position="470"/>
    </location>
</feature>
<dbReference type="PRINTS" id="PR01036">
    <property type="entry name" value="TCRTETB"/>
</dbReference>
<name>A0A0W0SVR4_9GAMM</name>
<dbReference type="PANTHER" id="PTHR42718">
    <property type="entry name" value="MAJOR FACILITATOR SUPERFAMILY MULTIDRUG TRANSPORTER MFSC"/>
    <property type="match status" value="1"/>
</dbReference>
<dbReference type="Gene3D" id="1.20.1250.20">
    <property type="entry name" value="MFS general substrate transporter like domains"/>
    <property type="match status" value="1"/>
</dbReference>
<dbReference type="PATRIC" id="fig|1212489.4.peg.1171"/>
<evidence type="ECO:0000313" key="9">
    <source>
        <dbReference type="EMBL" id="KTC87495.1"/>
    </source>
</evidence>
<feature type="transmembrane region" description="Helical" evidence="7">
    <location>
        <begin position="244"/>
        <end position="264"/>
    </location>
</feature>
<protein>
    <submittedName>
        <fullName evidence="9">MFS transporter DHA2 family multidrug resistance protein B</fullName>
    </submittedName>
</protein>
<keyword evidence="5 7" id="KW-1133">Transmembrane helix</keyword>
<comment type="subcellular location">
    <subcellularLocation>
        <location evidence="1">Cell membrane</location>
        <topology evidence="1">Multi-pass membrane protein</topology>
    </subcellularLocation>
</comment>
<accession>A0A0W0SVR4</accession>
<dbReference type="CDD" id="cd17503">
    <property type="entry name" value="MFS_LmrB_MDR_like"/>
    <property type="match status" value="1"/>
</dbReference>
<evidence type="ECO:0000256" key="7">
    <source>
        <dbReference type="SAM" id="Phobius"/>
    </source>
</evidence>
<evidence type="ECO:0000313" key="10">
    <source>
        <dbReference type="Proteomes" id="UP000054736"/>
    </source>
</evidence>
<dbReference type="InterPro" id="IPR036259">
    <property type="entry name" value="MFS_trans_sf"/>
</dbReference>
<dbReference type="Gene3D" id="1.20.1720.10">
    <property type="entry name" value="Multidrug resistance protein D"/>
    <property type="match status" value="1"/>
</dbReference>
<organism evidence="9 10">
    <name type="scientific">Legionella drozanskii LLAP-1</name>
    <dbReference type="NCBI Taxonomy" id="1212489"/>
    <lineage>
        <taxon>Bacteria</taxon>
        <taxon>Pseudomonadati</taxon>
        <taxon>Pseudomonadota</taxon>
        <taxon>Gammaproteobacteria</taxon>
        <taxon>Legionellales</taxon>
        <taxon>Legionellaceae</taxon>
        <taxon>Legionella</taxon>
    </lineage>
</organism>
<feature type="transmembrane region" description="Helical" evidence="7">
    <location>
        <begin position="314"/>
        <end position="333"/>
    </location>
</feature>
<dbReference type="PANTHER" id="PTHR42718:SF46">
    <property type="entry name" value="BLR6921 PROTEIN"/>
    <property type="match status" value="1"/>
</dbReference>
<feature type="transmembrane region" description="Helical" evidence="7">
    <location>
        <begin position="218"/>
        <end position="238"/>
    </location>
</feature>
<dbReference type="SUPFAM" id="SSF103473">
    <property type="entry name" value="MFS general substrate transporter"/>
    <property type="match status" value="1"/>
</dbReference>
<feature type="transmembrane region" description="Helical" evidence="7">
    <location>
        <begin position="68"/>
        <end position="89"/>
    </location>
</feature>
<feature type="transmembrane region" description="Helical" evidence="7">
    <location>
        <begin position="420"/>
        <end position="438"/>
    </location>
</feature>
<feature type="transmembrane region" description="Helical" evidence="7">
    <location>
        <begin position="155"/>
        <end position="180"/>
    </location>
</feature>
<keyword evidence="2" id="KW-0813">Transport</keyword>
<dbReference type="InterPro" id="IPR004638">
    <property type="entry name" value="EmrB-like"/>
</dbReference>
<dbReference type="EMBL" id="LNXY01000020">
    <property type="protein sequence ID" value="KTC87495.1"/>
    <property type="molecule type" value="Genomic_DNA"/>
</dbReference>
<evidence type="ECO:0000256" key="4">
    <source>
        <dbReference type="ARBA" id="ARBA00022692"/>
    </source>
</evidence>
<keyword evidence="3" id="KW-1003">Cell membrane</keyword>
<dbReference type="AlphaFoldDB" id="A0A0W0SVR4"/>
<keyword evidence="10" id="KW-1185">Reference proteome</keyword>
<dbReference type="PROSITE" id="PS50850">
    <property type="entry name" value="MFS"/>
    <property type="match status" value="1"/>
</dbReference>
<dbReference type="NCBIfam" id="TIGR00711">
    <property type="entry name" value="efflux_EmrB"/>
    <property type="match status" value="1"/>
</dbReference>
<evidence type="ECO:0000256" key="2">
    <source>
        <dbReference type="ARBA" id="ARBA00022448"/>
    </source>
</evidence>
<keyword evidence="4 7" id="KW-0812">Transmembrane</keyword>
<evidence type="ECO:0000256" key="6">
    <source>
        <dbReference type="ARBA" id="ARBA00023136"/>
    </source>
</evidence>
<dbReference type="Proteomes" id="UP000054736">
    <property type="component" value="Unassembled WGS sequence"/>
</dbReference>
<dbReference type="Pfam" id="PF07690">
    <property type="entry name" value="MFS_1"/>
    <property type="match status" value="2"/>
</dbReference>
<feature type="transmembrane region" description="Helical" evidence="7">
    <location>
        <begin position="186"/>
        <end position="206"/>
    </location>
</feature>
<feature type="domain" description="Major facilitator superfamily (MFS) profile" evidence="8">
    <location>
        <begin position="30"/>
        <end position="477"/>
    </location>
</feature>
<proteinExistence type="predicted"/>
<feature type="transmembrane region" description="Helical" evidence="7">
    <location>
        <begin position="29"/>
        <end position="48"/>
    </location>
</feature>
<feature type="transmembrane region" description="Helical" evidence="7">
    <location>
        <begin position="121"/>
        <end position="143"/>
    </location>
</feature>
<feature type="transmembrane region" description="Helical" evidence="7">
    <location>
        <begin position="285"/>
        <end position="308"/>
    </location>
</feature>
<dbReference type="GO" id="GO:0022857">
    <property type="term" value="F:transmembrane transporter activity"/>
    <property type="evidence" value="ECO:0007669"/>
    <property type="project" value="InterPro"/>
</dbReference>
<evidence type="ECO:0000256" key="1">
    <source>
        <dbReference type="ARBA" id="ARBA00004651"/>
    </source>
</evidence>
<sequence length="487" mass="53899">MVGVGISFNEFSIVFNLTFYKLRIMKQNIVLLIVSFAMFMEAVDTTIINTAIPVMAVSLDVNPIDLKLALISYLLSLAIFIPISGWIADKFGIKKMFMIAVIIFTLSSVWCGFTQNLGELILARIIQGLGGSLTLPIGRLIILRTCKRHELVSKMSIVVMVASLGMMLGPLLGGVITHYFSWRWIFWVNAPAGILTLLLSIKLLPFMPSYKVPPLDKIGFVLFGSGLATLTLSLSLFSETHISITQSLCIFLGAILLLLGYSWHSHKKENPIVKIELLAIRTFRISVVGNLLVRMSFGGIPFLLPLLLQIGLHFSPQLSGALLAPVALGVFIVKPFSMAILRRLGYRKLLIFNTILISFSLWSFSSINEESSIYEIGFLTFMYGFLVALQYTGMNSLAYANVNDNDMSAAASIMATIQQLAQSFGVAISAIMLSFFSYEFSEHQQLTTKIFHQTFITLGILTILIGLIFTRLKTEDGQEMIGVPNNS</sequence>
<dbReference type="InterPro" id="IPR011701">
    <property type="entry name" value="MFS"/>
</dbReference>
<evidence type="ECO:0000256" key="5">
    <source>
        <dbReference type="ARBA" id="ARBA00022989"/>
    </source>
</evidence>
<dbReference type="InterPro" id="IPR020846">
    <property type="entry name" value="MFS_dom"/>
</dbReference>
<dbReference type="GO" id="GO:0005886">
    <property type="term" value="C:plasma membrane"/>
    <property type="evidence" value="ECO:0007669"/>
    <property type="project" value="UniProtKB-SubCell"/>
</dbReference>
<feature type="transmembrane region" description="Helical" evidence="7">
    <location>
        <begin position="345"/>
        <end position="364"/>
    </location>
</feature>
<feature type="transmembrane region" description="Helical" evidence="7">
    <location>
        <begin position="376"/>
        <end position="399"/>
    </location>
</feature>